<dbReference type="Gene3D" id="3.30.110.170">
    <property type="entry name" value="Protein of unknown function (DUF541), domain 1"/>
    <property type="match status" value="1"/>
</dbReference>
<dbReference type="InterPro" id="IPR016907">
    <property type="entry name" value="UCP029033"/>
</dbReference>
<dbReference type="PANTHER" id="PTHR34387">
    <property type="entry name" value="SLR1258 PROTEIN"/>
    <property type="match status" value="1"/>
</dbReference>
<accession>A0A644T5C8</accession>
<gene>
    <name evidence="2" type="ORF">SDC9_07729</name>
</gene>
<dbReference type="PIRSF" id="PIRSF029033">
    <property type="entry name" value="UCP029033"/>
    <property type="match status" value="1"/>
</dbReference>
<keyword evidence="1" id="KW-0812">Transmembrane</keyword>
<evidence type="ECO:0000313" key="2">
    <source>
        <dbReference type="EMBL" id="MPL62128.1"/>
    </source>
</evidence>
<dbReference type="AlphaFoldDB" id="A0A644T5C8"/>
<dbReference type="PANTHER" id="PTHR34387:SF2">
    <property type="entry name" value="SLR1258 PROTEIN"/>
    <property type="match status" value="1"/>
</dbReference>
<protein>
    <recommendedName>
        <fullName evidence="3">SIMPL domain-containing protein</fullName>
    </recommendedName>
</protein>
<dbReference type="Pfam" id="PF04402">
    <property type="entry name" value="SIMPL"/>
    <property type="match status" value="1"/>
</dbReference>
<sequence>MSQDTKNTFNSERVKKIISTPYFIFGVLLLLGFIILGSFFKSSLNNISVLTNAQGITVSGTAERYVTSDKGSLSIVFRTDSLYVSDTQAIKNLSDIRDNITKYLINYGISSENIDILSFYTSSQCSLRDKDSWDNCLGKRYNDYNQTIKVSSDDVDQIKDLSLNLNSALNSEFGSTLNSANISVQNTQYFYTEFDNVKSEMLNEATKNAFERAEAIAKSTGNSAGAVITASQGVFQVTAKDSVDTSDYGYYDTSTIDKKITAVVRVSFKVK</sequence>
<evidence type="ECO:0008006" key="3">
    <source>
        <dbReference type="Google" id="ProtNLM"/>
    </source>
</evidence>
<dbReference type="InterPro" id="IPR007497">
    <property type="entry name" value="SIMPL/DUF541"/>
</dbReference>
<reference evidence="2" key="1">
    <citation type="submission" date="2019-08" db="EMBL/GenBank/DDBJ databases">
        <authorList>
            <person name="Kucharzyk K."/>
            <person name="Murdoch R.W."/>
            <person name="Higgins S."/>
            <person name="Loffler F."/>
        </authorList>
    </citation>
    <scope>NUCLEOTIDE SEQUENCE</scope>
</reference>
<keyword evidence="1" id="KW-0472">Membrane</keyword>
<feature type="transmembrane region" description="Helical" evidence="1">
    <location>
        <begin position="21"/>
        <end position="40"/>
    </location>
</feature>
<proteinExistence type="predicted"/>
<keyword evidence="1" id="KW-1133">Transmembrane helix</keyword>
<dbReference type="EMBL" id="VSSQ01000017">
    <property type="protein sequence ID" value="MPL62128.1"/>
    <property type="molecule type" value="Genomic_DNA"/>
</dbReference>
<comment type="caution">
    <text evidence="2">The sequence shown here is derived from an EMBL/GenBank/DDBJ whole genome shotgun (WGS) entry which is preliminary data.</text>
</comment>
<organism evidence="2">
    <name type="scientific">bioreactor metagenome</name>
    <dbReference type="NCBI Taxonomy" id="1076179"/>
    <lineage>
        <taxon>unclassified sequences</taxon>
        <taxon>metagenomes</taxon>
        <taxon>ecological metagenomes</taxon>
    </lineage>
</organism>
<dbReference type="Gene3D" id="3.30.70.2970">
    <property type="entry name" value="Protein of unknown function (DUF541), domain 2"/>
    <property type="match status" value="1"/>
</dbReference>
<dbReference type="InterPro" id="IPR052022">
    <property type="entry name" value="26kDa_periplasmic_antigen"/>
</dbReference>
<evidence type="ECO:0000256" key="1">
    <source>
        <dbReference type="SAM" id="Phobius"/>
    </source>
</evidence>
<dbReference type="GO" id="GO:0006974">
    <property type="term" value="P:DNA damage response"/>
    <property type="evidence" value="ECO:0007669"/>
    <property type="project" value="TreeGrafter"/>
</dbReference>
<name>A0A644T5C8_9ZZZZ</name>